<sequence length="481" mass="54988">MRLKRWRARAARCVKFAELVQGPLAYTKFFLLQFNNDFEAVLCIPCLAAGLTHLSVSSEVATMRFAREELGIPVPRVLAWSSKENATDNILGTPYVLTEKVPGIEATLRRKEMDDALLTALPLICGLHDCEEKMGRYRFSQIGSLCFTEDHALPQTLGRYSIGPLADRMWWRGNRATMDLDRGPWPDMAAFMQASARNEQAWIRQHASPDDRRFCSILQSRDPAEHLRALDMYAEAAPFIVPGPQLCEPTLWCSDSSLSNIRVAPFGTLQITGVPDWQGAYAAPFCVQEKFPDGFRCTKGTIEMPTHPNPPQIPSDFESLDEHRKNVLSMQRALANLKEHYWSFHVDNYLWLAQAIPHLEPLNTLHLAGQRCWSDSYMKLVLALLDIRNGWNKIAPRTPCPITFSEDEEREFNAVMDSVRVYWNTLKELDDALRASPEGWVSNEDYPRAKRLLEEAKWQWDENEMGGWFPYQDGMHSFSLC</sequence>
<proteinExistence type="predicted"/>
<dbReference type="InterPro" id="IPR051035">
    <property type="entry name" value="Mito_inheritance_9"/>
</dbReference>
<dbReference type="GO" id="GO:0005739">
    <property type="term" value="C:mitochondrion"/>
    <property type="evidence" value="ECO:0007669"/>
    <property type="project" value="TreeGrafter"/>
</dbReference>
<dbReference type="STRING" id="139825.A0A401G9N0"/>
<evidence type="ECO:0000259" key="1">
    <source>
        <dbReference type="PROSITE" id="PS50918"/>
    </source>
</evidence>
<organism evidence="2 3">
    <name type="scientific">Sparassis crispa</name>
    <dbReference type="NCBI Taxonomy" id="139825"/>
    <lineage>
        <taxon>Eukaryota</taxon>
        <taxon>Fungi</taxon>
        <taxon>Dikarya</taxon>
        <taxon>Basidiomycota</taxon>
        <taxon>Agaricomycotina</taxon>
        <taxon>Agaricomycetes</taxon>
        <taxon>Polyporales</taxon>
        <taxon>Sparassidaceae</taxon>
        <taxon>Sparassis</taxon>
    </lineage>
</organism>
<dbReference type="RefSeq" id="XP_027609788.1">
    <property type="nucleotide sequence ID" value="XM_027753987.1"/>
</dbReference>
<dbReference type="InterPro" id="IPR011009">
    <property type="entry name" value="Kinase-like_dom_sf"/>
</dbReference>
<dbReference type="EMBL" id="BFAD01000002">
    <property type="protein sequence ID" value="GBE78875.1"/>
    <property type="molecule type" value="Genomic_DNA"/>
</dbReference>
<evidence type="ECO:0000313" key="2">
    <source>
        <dbReference type="EMBL" id="GBE78875.1"/>
    </source>
</evidence>
<dbReference type="PANTHER" id="PTHR36091">
    <property type="entry name" value="ALTERED INHERITANCE OF MITOCHONDRIA PROTEIN 9, MITOCHONDRIAL"/>
    <property type="match status" value="1"/>
</dbReference>
<reference evidence="2 3" key="1">
    <citation type="journal article" date="2018" name="Sci. Rep.">
        <title>Genome sequence of the cauliflower mushroom Sparassis crispa (Hanabiratake) and its association with beneficial usage.</title>
        <authorList>
            <person name="Kiyama R."/>
            <person name="Furutani Y."/>
            <person name="Kawaguchi K."/>
            <person name="Nakanishi T."/>
        </authorList>
    </citation>
    <scope>NUCLEOTIDE SEQUENCE [LARGE SCALE GENOMIC DNA]</scope>
</reference>
<dbReference type="OrthoDB" id="2968323at2759"/>
<dbReference type="InParanoid" id="A0A401G9N0"/>
<dbReference type="AlphaFoldDB" id="A0A401G9N0"/>
<dbReference type="PANTHER" id="PTHR36091:SF2">
    <property type="entry name" value="AMINOGLYCOSIDE PHOSPHOTRANSFERASE DOMAIN-CONTAINING PROTEIN"/>
    <property type="match status" value="1"/>
</dbReference>
<protein>
    <recommendedName>
        <fullName evidence="1">WWE domain-containing protein</fullName>
    </recommendedName>
</protein>
<feature type="domain" description="WWE" evidence="1">
    <location>
        <begin position="444"/>
        <end position="481"/>
    </location>
</feature>
<accession>A0A401G9N0</accession>
<dbReference type="SUPFAM" id="SSF56112">
    <property type="entry name" value="Protein kinase-like (PK-like)"/>
    <property type="match status" value="1"/>
</dbReference>
<dbReference type="Proteomes" id="UP000287166">
    <property type="component" value="Unassembled WGS sequence"/>
</dbReference>
<gene>
    <name evidence="2" type="ORF">SCP_0200720</name>
</gene>
<dbReference type="InterPro" id="IPR004170">
    <property type="entry name" value="WWE_dom"/>
</dbReference>
<evidence type="ECO:0000313" key="3">
    <source>
        <dbReference type="Proteomes" id="UP000287166"/>
    </source>
</evidence>
<comment type="caution">
    <text evidence="2">The sequence shown here is derived from an EMBL/GenBank/DDBJ whole genome shotgun (WGS) entry which is preliminary data.</text>
</comment>
<keyword evidence="3" id="KW-1185">Reference proteome</keyword>
<dbReference type="GeneID" id="38775792"/>
<dbReference type="PROSITE" id="PS50918">
    <property type="entry name" value="WWE"/>
    <property type="match status" value="1"/>
</dbReference>
<name>A0A401G9N0_9APHY</name>